<evidence type="ECO:0000313" key="2">
    <source>
        <dbReference type="Proteomes" id="UP000433050"/>
    </source>
</evidence>
<keyword evidence="2" id="KW-1185">Reference proteome</keyword>
<dbReference type="Proteomes" id="UP000433050">
    <property type="component" value="Unassembled WGS sequence"/>
</dbReference>
<reference evidence="1 2" key="1">
    <citation type="submission" date="2019-12" db="EMBL/GenBank/DDBJ databases">
        <authorList>
            <person name="Reyes-Prieto M."/>
        </authorList>
    </citation>
    <scope>NUCLEOTIDE SEQUENCE [LARGE SCALE GENOMIC DNA]</scope>
    <source>
        <strain evidence="1">HF14-78462</strain>
    </source>
</reference>
<dbReference type="RefSeq" id="WP_159597664.1">
    <property type="nucleotide sequence ID" value="NZ_CACSAS010000001.1"/>
</dbReference>
<dbReference type="EMBL" id="CACSAS010000001">
    <property type="protein sequence ID" value="CAA0086865.1"/>
    <property type="molecule type" value="Genomic_DNA"/>
</dbReference>
<organism evidence="1 2">
    <name type="scientific">Starkeya nomas</name>
    <dbReference type="NCBI Taxonomy" id="2666134"/>
    <lineage>
        <taxon>Bacteria</taxon>
        <taxon>Pseudomonadati</taxon>
        <taxon>Pseudomonadota</taxon>
        <taxon>Alphaproteobacteria</taxon>
        <taxon>Hyphomicrobiales</taxon>
        <taxon>Xanthobacteraceae</taxon>
        <taxon>Starkeya</taxon>
    </lineage>
</organism>
<evidence type="ECO:0000313" key="1">
    <source>
        <dbReference type="EMBL" id="CAA0086865.1"/>
    </source>
</evidence>
<dbReference type="InterPro" id="IPR008727">
    <property type="entry name" value="PAAR_motif"/>
</dbReference>
<dbReference type="Gene3D" id="2.60.200.60">
    <property type="match status" value="1"/>
</dbReference>
<protein>
    <submittedName>
        <fullName evidence="1">Uncharacterized protein</fullName>
    </submittedName>
</protein>
<name>A0A5S9N9U6_9HYPH</name>
<sequence>MPGIAVKGLDSAGGLQLAGGQDWVTVEGQLVVVLGDPVEPHGFPPHAPTPTMAEGSDWFSIDGTPVCRAGHRATCGHASTGRGWFLIDE</sequence>
<dbReference type="AlphaFoldDB" id="A0A5S9N9U6"/>
<accession>A0A5S9N9U6</accession>
<dbReference type="Pfam" id="PF05488">
    <property type="entry name" value="PAAR_motif"/>
    <property type="match status" value="1"/>
</dbReference>
<proteinExistence type="predicted"/>
<gene>
    <name evidence="1" type="ORF">STARVERO_00318</name>
</gene>